<evidence type="ECO:0000259" key="8">
    <source>
        <dbReference type="PROSITE" id="PS50885"/>
    </source>
</evidence>
<organism evidence="9 10">
    <name type="scientific">Delftia acidovorans</name>
    <name type="common">Pseudomonas acidovorans</name>
    <name type="synonym">Comamonas acidovorans</name>
    <dbReference type="NCBI Taxonomy" id="80866"/>
    <lineage>
        <taxon>Bacteria</taxon>
        <taxon>Pseudomonadati</taxon>
        <taxon>Pseudomonadota</taxon>
        <taxon>Betaproteobacteria</taxon>
        <taxon>Burkholderiales</taxon>
        <taxon>Comamonadaceae</taxon>
        <taxon>Delftia</taxon>
    </lineage>
</organism>
<dbReference type="SMART" id="SM00091">
    <property type="entry name" value="PAS"/>
    <property type="match status" value="1"/>
</dbReference>
<feature type="transmembrane region" description="Helical" evidence="5">
    <location>
        <begin position="196"/>
        <end position="217"/>
    </location>
</feature>
<protein>
    <submittedName>
        <fullName evidence="9">Methyl-accepting chemotaxis protein</fullName>
    </submittedName>
</protein>
<dbReference type="FunFam" id="1.10.287.950:FF:000001">
    <property type="entry name" value="Methyl-accepting chemotaxis sensory transducer"/>
    <property type="match status" value="1"/>
</dbReference>
<dbReference type="GO" id="GO:0004888">
    <property type="term" value="F:transmembrane signaling receptor activity"/>
    <property type="evidence" value="ECO:0007669"/>
    <property type="project" value="InterPro"/>
</dbReference>
<dbReference type="Proteomes" id="UP001287445">
    <property type="component" value="Unassembled WGS sequence"/>
</dbReference>
<dbReference type="InterPro" id="IPR000014">
    <property type="entry name" value="PAS"/>
</dbReference>
<dbReference type="GO" id="GO:0007165">
    <property type="term" value="P:signal transduction"/>
    <property type="evidence" value="ECO:0007669"/>
    <property type="project" value="UniProtKB-KW"/>
</dbReference>
<keyword evidence="5" id="KW-0472">Membrane</keyword>
<comment type="similarity">
    <text evidence="2">Belongs to the methyl-accepting chemotaxis (MCP) protein family.</text>
</comment>
<evidence type="ECO:0000256" key="2">
    <source>
        <dbReference type="ARBA" id="ARBA00029447"/>
    </source>
</evidence>
<dbReference type="Pfam" id="PF00672">
    <property type="entry name" value="HAMP"/>
    <property type="match status" value="1"/>
</dbReference>
<reference evidence="9" key="1">
    <citation type="submission" date="2023-11" db="EMBL/GenBank/DDBJ databases">
        <title>Identification and selenium tolerance of Delftia acidovorans R3-25.</title>
        <authorList>
            <person name="Zhang S."/>
            <person name="Liu Y."/>
            <person name="Guo Y."/>
        </authorList>
    </citation>
    <scope>NUCLEOTIDE SEQUENCE</scope>
    <source>
        <strain evidence="9">R3-25</strain>
    </source>
</reference>
<dbReference type="InterPro" id="IPR013655">
    <property type="entry name" value="PAS_fold_3"/>
</dbReference>
<evidence type="ECO:0000256" key="1">
    <source>
        <dbReference type="ARBA" id="ARBA00004370"/>
    </source>
</evidence>
<dbReference type="PANTHER" id="PTHR43531">
    <property type="entry name" value="PROTEIN ICFG"/>
    <property type="match status" value="1"/>
</dbReference>
<dbReference type="PANTHER" id="PTHR43531:SF7">
    <property type="entry name" value="AEROTAXIS RECEPTOR"/>
    <property type="match status" value="1"/>
</dbReference>
<proteinExistence type="inferred from homology"/>
<dbReference type="EMBL" id="JAWWMZ010000008">
    <property type="protein sequence ID" value="MDX4955730.1"/>
    <property type="molecule type" value="Genomic_DNA"/>
</dbReference>
<comment type="caution">
    <text evidence="9">The sequence shown here is derived from an EMBL/GenBank/DDBJ whole genome shotgun (WGS) entry which is preliminary data.</text>
</comment>
<evidence type="ECO:0000256" key="4">
    <source>
        <dbReference type="SAM" id="MobiDB-lite"/>
    </source>
</evidence>
<dbReference type="GO" id="GO:0006935">
    <property type="term" value="P:chemotaxis"/>
    <property type="evidence" value="ECO:0007669"/>
    <property type="project" value="InterPro"/>
</dbReference>
<dbReference type="GO" id="GO:0005886">
    <property type="term" value="C:plasma membrane"/>
    <property type="evidence" value="ECO:0007669"/>
    <property type="project" value="TreeGrafter"/>
</dbReference>
<dbReference type="PRINTS" id="PR00260">
    <property type="entry name" value="CHEMTRNSDUCR"/>
</dbReference>
<name>A0AAJ2R0G9_DELAC</name>
<dbReference type="NCBIfam" id="TIGR00229">
    <property type="entry name" value="sensory_box"/>
    <property type="match status" value="1"/>
</dbReference>
<dbReference type="Gene3D" id="3.30.450.20">
    <property type="entry name" value="PAS domain"/>
    <property type="match status" value="1"/>
</dbReference>
<dbReference type="Gene3D" id="1.10.287.950">
    <property type="entry name" value="Methyl-accepting chemotaxis protein"/>
    <property type="match status" value="1"/>
</dbReference>
<dbReference type="SUPFAM" id="SSF55785">
    <property type="entry name" value="PYP-like sensor domain (PAS domain)"/>
    <property type="match status" value="1"/>
</dbReference>
<keyword evidence="5" id="KW-0812">Transmembrane</keyword>
<dbReference type="InterPro" id="IPR051310">
    <property type="entry name" value="MCP_chemotaxis"/>
</dbReference>
<dbReference type="AlphaFoldDB" id="A0AAJ2R0G9"/>
<feature type="region of interest" description="Disordered" evidence="4">
    <location>
        <begin position="537"/>
        <end position="579"/>
    </location>
</feature>
<feature type="transmembrane region" description="Helical" evidence="5">
    <location>
        <begin position="163"/>
        <end position="190"/>
    </location>
</feature>
<dbReference type="Pfam" id="PF00015">
    <property type="entry name" value="MCPsignal"/>
    <property type="match status" value="1"/>
</dbReference>
<dbReference type="PROSITE" id="PS50112">
    <property type="entry name" value="PAS"/>
    <property type="match status" value="1"/>
</dbReference>
<accession>A0AAJ2R0G9</accession>
<dbReference type="CDD" id="cd11386">
    <property type="entry name" value="MCP_signal"/>
    <property type="match status" value="1"/>
</dbReference>
<evidence type="ECO:0000256" key="3">
    <source>
        <dbReference type="PROSITE-ProRule" id="PRU00284"/>
    </source>
</evidence>
<feature type="domain" description="PAS" evidence="7">
    <location>
        <begin position="25"/>
        <end position="76"/>
    </location>
</feature>
<dbReference type="SMART" id="SM00304">
    <property type="entry name" value="HAMP"/>
    <property type="match status" value="1"/>
</dbReference>
<dbReference type="CDD" id="cd06225">
    <property type="entry name" value="HAMP"/>
    <property type="match status" value="1"/>
</dbReference>
<dbReference type="InterPro" id="IPR004089">
    <property type="entry name" value="MCPsignal_dom"/>
</dbReference>
<feature type="compositionally biased region" description="Low complexity" evidence="4">
    <location>
        <begin position="550"/>
        <end position="579"/>
    </location>
</feature>
<evidence type="ECO:0000313" key="10">
    <source>
        <dbReference type="Proteomes" id="UP001287445"/>
    </source>
</evidence>
<comment type="subcellular location">
    <subcellularLocation>
        <location evidence="1">Membrane</location>
    </subcellularLocation>
</comment>
<dbReference type="SMART" id="SM00283">
    <property type="entry name" value="MA"/>
    <property type="match status" value="1"/>
</dbReference>
<evidence type="ECO:0000259" key="7">
    <source>
        <dbReference type="PROSITE" id="PS50112"/>
    </source>
</evidence>
<evidence type="ECO:0000313" key="9">
    <source>
        <dbReference type="EMBL" id="MDX4955730.1"/>
    </source>
</evidence>
<dbReference type="InterPro" id="IPR004090">
    <property type="entry name" value="Chemotax_Me-accpt_rcpt"/>
</dbReference>
<feature type="domain" description="Methyl-accepting transducer" evidence="6">
    <location>
        <begin position="275"/>
        <end position="504"/>
    </location>
</feature>
<dbReference type="Pfam" id="PF08447">
    <property type="entry name" value="PAS_3"/>
    <property type="match status" value="1"/>
</dbReference>
<keyword evidence="5" id="KW-1133">Transmembrane helix</keyword>
<dbReference type="InterPro" id="IPR003660">
    <property type="entry name" value="HAMP_dom"/>
</dbReference>
<keyword evidence="3" id="KW-0807">Transducer</keyword>
<gene>
    <name evidence="9" type="ORF">SGN30_20130</name>
</gene>
<dbReference type="RefSeq" id="WP_319075109.1">
    <property type="nucleotide sequence ID" value="NZ_JAWWMZ010000008.1"/>
</dbReference>
<dbReference type="InterPro" id="IPR035965">
    <property type="entry name" value="PAS-like_dom_sf"/>
</dbReference>
<evidence type="ECO:0000256" key="5">
    <source>
        <dbReference type="SAM" id="Phobius"/>
    </source>
</evidence>
<feature type="domain" description="HAMP" evidence="8">
    <location>
        <begin position="218"/>
        <end position="270"/>
    </location>
</feature>
<dbReference type="PROSITE" id="PS50885">
    <property type="entry name" value="HAMP"/>
    <property type="match status" value="1"/>
</dbReference>
<sequence>MRVNLPVSTREYSFPKGQTLVSTTDLKGRILYCNPMFIEVSGYEREDLLGQPHNMIRHPDMPEEAFRDMWETISAGLPWSAPVKNRRKNGDFYWVMANVTPLMDGDRPSGYMSVRTEATREQTDAAERLYATMRAEKDAGRRVHVLRAGHLLRNNLRGRLASALSLGLAGKLVLIFFMVVAAAFGAALAGGHTLDAWSALAWLAVCIFTGLAGAWAYRLTVAPLAQMVLLANRLAAGDLTQTIRITRKDVVGDLQKALSQLNVNLLSIVRDAREESDKMQISSREIAQGNHDLSARTETQAGNLQQTAASMEEITGTVKHTADSARQATDLAAQASEVAERSSGAVDGVAATMKQIQAASGRIGEITQLIDSIAFQTNILALNAAVEAARAGDQGRGFAVVAAEVRSLSQRTLAAAKEIRELIDDSAAKVLDGNQRTEVAQKTMIESLDLVRRVSLLIGEIHSASSEQLSGISQVNAAVAHLDSITQQNAALVEQNAASAMALQAQAQTVSETVQVFRLDATGRSPAAAGDAVALRRSMRAQAQSPAGGQARSQARSQVQSPPQMRQARAQPQRVLTTT</sequence>
<evidence type="ECO:0000259" key="6">
    <source>
        <dbReference type="PROSITE" id="PS50111"/>
    </source>
</evidence>
<dbReference type="CDD" id="cd00130">
    <property type="entry name" value="PAS"/>
    <property type="match status" value="1"/>
</dbReference>
<dbReference type="SUPFAM" id="SSF58104">
    <property type="entry name" value="Methyl-accepting chemotaxis protein (MCP) signaling domain"/>
    <property type="match status" value="1"/>
</dbReference>
<dbReference type="PROSITE" id="PS50111">
    <property type="entry name" value="CHEMOTAXIS_TRANSDUC_2"/>
    <property type="match status" value="1"/>
</dbReference>